<name>D0L0Y1_HALNC</name>
<evidence type="ECO:0000256" key="3">
    <source>
        <dbReference type="ARBA" id="ARBA00022801"/>
    </source>
</evidence>
<protein>
    <submittedName>
        <fullName evidence="6">YdjC family protein</fullName>
    </submittedName>
</protein>
<keyword evidence="3" id="KW-0378">Hydrolase</keyword>
<keyword evidence="5" id="KW-0119">Carbohydrate metabolism</keyword>
<evidence type="ECO:0000256" key="5">
    <source>
        <dbReference type="ARBA" id="ARBA00023277"/>
    </source>
</evidence>
<gene>
    <name evidence="6" type="ordered locus">Hneap_1523</name>
</gene>
<comment type="cofactor">
    <cofactor evidence="1">
        <name>Mg(2+)</name>
        <dbReference type="ChEBI" id="CHEBI:18420"/>
    </cofactor>
</comment>
<dbReference type="Proteomes" id="UP000009102">
    <property type="component" value="Chromosome"/>
</dbReference>
<dbReference type="InterPro" id="IPR006879">
    <property type="entry name" value="YdjC-like"/>
</dbReference>
<sequence>MRSIVLIADDFGLSPAVDAGILELVENGRLSGFGCLTQLPRWFDAAKTLDQMPIETSGVQVGLHLNLSQRFGGAWHRPLSLLISGAHAGLLPRDRIRESLRTQWDRFTQALGRAPDYVDGHQHVHQLPVVRECLLEILAQEAVHPWVRITSPIISPKPMIKGWMIAHLGAETLRQLALRHGLKTNGSFAGVYGFDQSQTGYAHLMGEWLRASPGDTVIMCHPGHFANASTDDPIAPARANELGFLRSVEFGDLLYAHDCRIATPAF</sequence>
<evidence type="ECO:0000256" key="2">
    <source>
        <dbReference type="ARBA" id="ARBA00022723"/>
    </source>
</evidence>
<keyword evidence="7" id="KW-1185">Reference proteome</keyword>
<dbReference type="KEGG" id="hna:Hneap_1523"/>
<dbReference type="eggNOG" id="COG3394">
    <property type="taxonomic scope" value="Bacteria"/>
</dbReference>
<dbReference type="GO" id="GO:0046872">
    <property type="term" value="F:metal ion binding"/>
    <property type="evidence" value="ECO:0007669"/>
    <property type="project" value="UniProtKB-KW"/>
</dbReference>
<dbReference type="STRING" id="555778.Hneap_1523"/>
<evidence type="ECO:0000256" key="4">
    <source>
        <dbReference type="ARBA" id="ARBA00022842"/>
    </source>
</evidence>
<dbReference type="EMBL" id="CP001801">
    <property type="protein sequence ID" value="ACX96354.1"/>
    <property type="molecule type" value="Genomic_DNA"/>
</dbReference>
<keyword evidence="4" id="KW-0460">Magnesium</keyword>
<dbReference type="PANTHER" id="PTHR31609:SF1">
    <property type="entry name" value="CARBOHYDRATE DEACETYLASE"/>
    <property type="match status" value="1"/>
</dbReference>
<evidence type="ECO:0000313" key="6">
    <source>
        <dbReference type="EMBL" id="ACX96354.1"/>
    </source>
</evidence>
<dbReference type="CDD" id="cd10807">
    <property type="entry name" value="YdjC_like_3"/>
    <property type="match status" value="1"/>
</dbReference>
<dbReference type="InterPro" id="IPR011330">
    <property type="entry name" value="Glyco_hydro/deAcase_b/a-brl"/>
</dbReference>
<dbReference type="SUPFAM" id="SSF88713">
    <property type="entry name" value="Glycoside hydrolase/deacetylase"/>
    <property type="match status" value="1"/>
</dbReference>
<evidence type="ECO:0000313" key="7">
    <source>
        <dbReference type="Proteomes" id="UP000009102"/>
    </source>
</evidence>
<keyword evidence="2" id="KW-0479">Metal-binding</keyword>
<dbReference type="GO" id="GO:0016787">
    <property type="term" value="F:hydrolase activity"/>
    <property type="evidence" value="ECO:0007669"/>
    <property type="project" value="UniProtKB-KW"/>
</dbReference>
<reference evidence="6 7" key="1">
    <citation type="submission" date="2009-10" db="EMBL/GenBank/DDBJ databases">
        <title>Complete sequence of Halothiobacillus neapolitanus c2.</title>
        <authorList>
            <consortium name="US DOE Joint Genome Institute"/>
            <person name="Lucas S."/>
            <person name="Copeland A."/>
            <person name="Lapidus A."/>
            <person name="Glavina del Rio T."/>
            <person name="Tice H."/>
            <person name="Bruce D."/>
            <person name="Goodwin L."/>
            <person name="Pitluck S."/>
            <person name="Davenport K."/>
            <person name="Brettin T."/>
            <person name="Detter J.C."/>
            <person name="Han C."/>
            <person name="Tapia R."/>
            <person name="Larimer F."/>
            <person name="Land M."/>
            <person name="Hauser L."/>
            <person name="Kyrpides N."/>
            <person name="Mikhailova N."/>
            <person name="Kerfeld C."/>
            <person name="Cannon G."/>
            <person name="Heinhort S."/>
        </authorList>
    </citation>
    <scope>NUCLEOTIDE SEQUENCE [LARGE SCALE GENOMIC DNA]</scope>
    <source>
        <strain evidence="7">ATCC 23641 / c2</strain>
    </source>
</reference>
<organism evidence="6 7">
    <name type="scientific">Halothiobacillus neapolitanus (strain ATCC 23641 / DSM 15147 / CIP 104769 / NCIMB 8539 / c2)</name>
    <name type="common">Thiobacillus neapolitanus</name>
    <dbReference type="NCBI Taxonomy" id="555778"/>
    <lineage>
        <taxon>Bacteria</taxon>
        <taxon>Pseudomonadati</taxon>
        <taxon>Pseudomonadota</taxon>
        <taxon>Gammaproteobacteria</taxon>
        <taxon>Chromatiales</taxon>
        <taxon>Halothiobacillaceae</taxon>
        <taxon>Halothiobacillus</taxon>
    </lineage>
</organism>
<evidence type="ECO:0000256" key="1">
    <source>
        <dbReference type="ARBA" id="ARBA00001946"/>
    </source>
</evidence>
<dbReference type="AlphaFoldDB" id="D0L0Y1"/>
<dbReference type="Pfam" id="PF04794">
    <property type="entry name" value="YdjC"/>
    <property type="match status" value="1"/>
</dbReference>
<dbReference type="GO" id="GO:0019213">
    <property type="term" value="F:deacetylase activity"/>
    <property type="evidence" value="ECO:0007669"/>
    <property type="project" value="TreeGrafter"/>
</dbReference>
<dbReference type="HOGENOM" id="CLU_064244_3_0_6"/>
<proteinExistence type="predicted"/>
<dbReference type="Gene3D" id="3.20.20.370">
    <property type="entry name" value="Glycoside hydrolase/deacetylase"/>
    <property type="match status" value="1"/>
</dbReference>
<dbReference type="RefSeq" id="WP_012824388.1">
    <property type="nucleotide sequence ID" value="NC_013422.1"/>
</dbReference>
<accession>D0L0Y1</accession>
<dbReference type="PANTHER" id="PTHR31609">
    <property type="entry name" value="YDJC DEACETYLASE FAMILY MEMBER"/>
    <property type="match status" value="1"/>
</dbReference>
<dbReference type="GO" id="GO:0005975">
    <property type="term" value="P:carbohydrate metabolic process"/>
    <property type="evidence" value="ECO:0007669"/>
    <property type="project" value="InterPro"/>
</dbReference>